<evidence type="ECO:0000259" key="4">
    <source>
        <dbReference type="PROSITE" id="PS50043"/>
    </source>
</evidence>
<name>A0A9X2U4A3_9BACT</name>
<dbReference type="InterPro" id="IPR016032">
    <property type="entry name" value="Sig_transdc_resp-reg_C-effctor"/>
</dbReference>
<dbReference type="PROSITE" id="PS50110">
    <property type="entry name" value="RESPONSE_REGULATORY"/>
    <property type="match status" value="1"/>
</dbReference>
<protein>
    <submittedName>
        <fullName evidence="6">DNA-binding NarL/FixJ family response regulator</fullName>
    </submittedName>
</protein>
<keyword evidence="2 6" id="KW-0238">DNA-binding</keyword>
<reference evidence="6" key="1">
    <citation type="submission" date="2022-08" db="EMBL/GenBank/DDBJ databases">
        <title>Genomic Encyclopedia of Type Strains, Phase V (KMG-V): Genome sequencing to study the core and pangenomes of soil and plant-associated prokaryotes.</title>
        <authorList>
            <person name="Whitman W."/>
        </authorList>
    </citation>
    <scope>NUCLEOTIDE SEQUENCE</scope>
    <source>
        <strain evidence="6">SP2016B</strain>
    </source>
</reference>
<evidence type="ECO:0000256" key="3">
    <source>
        <dbReference type="PROSITE-ProRule" id="PRU00169"/>
    </source>
</evidence>
<dbReference type="InterPro" id="IPR011006">
    <property type="entry name" value="CheY-like_superfamily"/>
</dbReference>
<dbReference type="Pfam" id="PF00196">
    <property type="entry name" value="GerE"/>
    <property type="match status" value="1"/>
</dbReference>
<evidence type="ECO:0000256" key="1">
    <source>
        <dbReference type="ARBA" id="ARBA00022553"/>
    </source>
</evidence>
<dbReference type="GO" id="GO:0000160">
    <property type="term" value="P:phosphorelay signal transduction system"/>
    <property type="evidence" value="ECO:0007669"/>
    <property type="project" value="InterPro"/>
</dbReference>
<feature type="domain" description="Response regulatory" evidence="5">
    <location>
        <begin position="1"/>
        <end position="106"/>
    </location>
</feature>
<evidence type="ECO:0000313" key="6">
    <source>
        <dbReference type="EMBL" id="MCS3866566.1"/>
    </source>
</evidence>
<dbReference type="InterPro" id="IPR058245">
    <property type="entry name" value="NreC/VraR/RcsB-like_REC"/>
</dbReference>
<dbReference type="AlphaFoldDB" id="A0A9X2U4A3"/>
<dbReference type="SMART" id="SM00421">
    <property type="entry name" value="HTH_LUXR"/>
    <property type="match status" value="1"/>
</dbReference>
<dbReference type="CDD" id="cd17535">
    <property type="entry name" value="REC_NarL-like"/>
    <property type="match status" value="1"/>
</dbReference>
<evidence type="ECO:0000256" key="2">
    <source>
        <dbReference type="ARBA" id="ARBA00023125"/>
    </source>
</evidence>
<evidence type="ECO:0000259" key="5">
    <source>
        <dbReference type="PROSITE" id="PS50110"/>
    </source>
</evidence>
<comment type="caution">
    <text evidence="6">The sequence shown here is derived from an EMBL/GenBank/DDBJ whole genome shotgun (WGS) entry which is preliminary data.</text>
</comment>
<feature type="domain" description="HTH luxR-type" evidence="4">
    <location>
        <begin position="131"/>
        <end position="196"/>
    </location>
</feature>
<organism evidence="6 7">
    <name type="scientific">Salinibacter ruber</name>
    <dbReference type="NCBI Taxonomy" id="146919"/>
    <lineage>
        <taxon>Bacteria</taxon>
        <taxon>Pseudomonadati</taxon>
        <taxon>Rhodothermota</taxon>
        <taxon>Rhodothermia</taxon>
        <taxon>Rhodothermales</taxon>
        <taxon>Salinibacteraceae</taxon>
        <taxon>Salinibacter</taxon>
    </lineage>
</organism>
<dbReference type="Proteomes" id="UP001155034">
    <property type="component" value="Unassembled WGS sequence"/>
</dbReference>
<dbReference type="InterPro" id="IPR001789">
    <property type="entry name" value="Sig_transdc_resp-reg_receiver"/>
</dbReference>
<dbReference type="PANTHER" id="PTHR43214:SF42">
    <property type="entry name" value="TRANSCRIPTIONAL REGULATORY PROTEIN DESR"/>
    <property type="match status" value="1"/>
</dbReference>
<dbReference type="PRINTS" id="PR00038">
    <property type="entry name" value="HTHLUXR"/>
</dbReference>
<dbReference type="Gene3D" id="3.40.50.2300">
    <property type="match status" value="1"/>
</dbReference>
<dbReference type="InterPro" id="IPR000792">
    <property type="entry name" value="Tscrpt_reg_LuxR_C"/>
</dbReference>
<dbReference type="SUPFAM" id="SSF52172">
    <property type="entry name" value="CheY-like"/>
    <property type="match status" value="1"/>
</dbReference>
<dbReference type="SUPFAM" id="SSF46894">
    <property type="entry name" value="C-terminal effector domain of the bipartite response regulators"/>
    <property type="match status" value="1"/>
</dbReference>
<evidence type="ECO:0000313" key="7">
    <source>
        <dbReference type="Proteomes" id="UP001155034"/>
    </source>
</evidence>
<dbReference type="GO" id="GO:0006355">
    <property type="term" value="P:regulation of DNA-templated transcription"/>
    <property type="evidence" value="ECO:0007669"/>
    <property type="project" value="InterPro"/>
</dbReference>
<sequence>MEAVTGAVEREEGLKVGGTATAAEEALEAVKTRSPGVFITEISLRGADGLSLIEEVLGKRPDTEVLVYSILKGELHVWRALRAGARGYVNKSASTTRLIGAVRRVLRGEISLIPDVTSQILGDAIHNRKYSTDPSEQLTNRELTVFQMMGRGQSVRSIANQLDLSRKTVETHRRRAKEKLRHETLESLLRHAIEWGSNR</sequence>
<proteinExistence type="predicted"/>
<gene>
    <name evidence="6" type="ORF">GGP82_003144</name>
</gene>
<dbReference type="Pfam" id="PF00072">
    <property type="entry name" value="Response_reg"/>
    <property type="match status" value="1"/>
</dbReference>
<dbReference type="PROSITE" id="PS00622">
    <property type="entry name" value="HTH_LUXR_1"/>
    <property type="match status" value="1"/>
</dbReference>
<dbReference type="GO" id="GO:0003677">
    <property type="term" value="F:DNA binding"/>
    <property type="evidence" value="ECO:0007669"/>
    <property type="project" value="UniProtKB-KW"/>
</dbReference>
<dbReference type="PANTHER" id="PTHR43214">
    <property type="entry name" value="TWO-COMPONENT RESPONSE REGULATOR"/>
    <property type="match status" value="1"/>
</dbReference>
<dbReference type="InterPro" id="IPR039420">
    <property type="entry name" value="WalR-like"/>
</dbReference>
<comment type="caution">
    <text evidence="3">Lacks conserved residue(s) required for the propagation of feature annotation.</text>
</comment>
<keyword evidence="1" id="KW-0597">Phosphoprotein</keyword>
<accession>A0A9X2U4A3</accession>
<dbReference type="EMBL" id="JANTYZ010000015">
    <property type="protein sequence ID" value="MCS3866566.1"/>
    <property type="molecule type" value="Genomic_DNA"/>
</dbReference>
<dbReference type="CDD" id="cd06170">
    <property type="entry name" value="LuxR_C_like"/>
    <property type="match status" value="1"/>
</dbReference>
<dbReference type="PROSITE" id="PS50043">
    <property type="entry name" value="HTH_LUXR_2"/>
    <property type="match status" value="1"/>
</dbReference>